<dbReference type="Gene3D" id="3.20.20.100">
    <property type="entry name" value="NADP-dependent oxidoreductase domain"/>
    <property type="match status" value="1"/>
</dbReference>
<dbReference type="EMBL" id="BSYR01000016">
    <property type="protein sequence ID" value="GMI79748.1"/>
    <property type="molecule type" value="Genomic_DNA"/>
</dbReference>
<dbReference type="Proteomes" id="UP001165190">
    <property type="component" value="Unassembled WGS sequence"/>
</dbReference>
<comment type="caution">
    <text evidence="2">The sequence shown here is derived from an EMBL/GenBank/DDBJ whole genome shotgun (WGS) entry which is preliminary data.</text>
</comment>
<dbReference type="GO" id="GO:0016491">
    <property type="term" value="F:oxidoreductase activity"/>
    <property type="evidence" value="ECO:0007669"/>
    <property type="project" value="InterPro"/>
</dbReference>
<protein>
    <submittedName>
        <fullName evidence="2">Aldo-keto reductase family 4 member C8</fullName>
    </submittedName>
</protein>
<evidence type="ECO:0000259" key="1">
    <source>
        <dbReference type="Pfam" id="PF00248"/>
    </source>
</evidence>
<feature type="domain" description="NADP-dependent oxidoreductase" evidence="1">
    <location>
        <begin position="31"/>
        <end position="132"/>
    </location>
</feature>
<dbReference type="AlphaFoldDB" id="A0A9W7HN18"/>
<dbReference type="Pfam" id="PF00248">
    <property type="entry name" value="Aldo_ket_red"/>
    <property type="match status" value="1"/>
</dbReference>
<evidence type="ECO:0000313" key="3">
    <source>
        <dbReference type="Proteomes" id="UP001165190"/>
    </source>
</evidence>
<proteinExistence type="predicted"/>
<dbReference type="InterPro" id="IPR020471">
    <property type="entry name" value="AKR"/>
</dbReference>
<dbReference type="InterPro" id="IPR023210">
    <property type="entry name" value="NADP_OxRdtase_dom"/>
</dbReference>
<accession>A0A9W7HN18</accession>
<dbReference type="OrthoDB" id="416253at2759"/>
<keyword evidence="3" id="KW-1185">Reference proteome</keyword>
<name>A0A9W7HN18_HIBTR</name>
<dbReference type="SUPFAM" id="SSF51430">
    <property type="entry name" value="NAD(P)-linked oxidoreductase"/>
    <property type="match status" value="1"/>
</dbReference>
<dbReference type="PANTHER" id="PTHR11732">
    <property type="entry name" value="ALDO/KETO REDUCTASE"/>
    <property type="match status" value="1"/>
</dbReference>
<gene>
    <name evidence="2" type="ORF">HRI_001644100</name>
</gene>
<evidence type="ECO:0000313" key="2">
    <source>
        <dbReference type="EMBL" id="GMI79748.1"/>
    </source>
</evidence>
<reference evidence="2" key="1">
    <citation type="submission" date="2023-05" db="EMBL/GenBank/DDBJ databases">
        <title>Genome and transcriptome analyses reveal genes involved in the formation of fine ridges on petal epidermal cells in Hibiscus trionum.</title>
        <authorList>
            <person name="Koshimizu S."/>
            <person name="Masuda S."/>
            <person name="Ishii T."/>
            <person name="Shirasu K."/>
            <person name="Hoshino A."/>
            <person name="Arita M."/>
        </authorList>
    </citation>
    <scope>NUCLEOTIDE SEQUENCE</scope>
    <source>
        <strain evidence="2">Hamamatsu line</strain>
    </source>
</reference>
<sequence>MADDRIKFFELNTGAKIPSVGLGTYGVLQNTVTTAIKVSFFFVLSIYVYNNEKEIGSALKKVFNEGMVRLQDVWVTSKLWCCDHLPEDVPKALNKTLQDLQLDYVDLYLIHWPVSAKRGAMVVTQPDIPATWSMIPVRPRLLESVISPRITPALNHVENQTKYEQPKLKMEKIQVWVQQMEKNDAANVENVEWGN</sequence>
<dbReference type="PRINTS" id="PR00069">
    <property type="entry name" value="ALDKETRDTASE"/>
</dbReference>
<organism evidence="2 3">
    <name type="scientific">Hibiscus trionum</name>
    <name type="common">Flower of an hour</name>
    <dbReference type="NCBI Taxonomy" id="183268"/>
    <lineage>
        <taxon>Eukaryota</taxon>
        <taxon>Viridiplantae</taxon>
        <taxon>Streptophyta</taxon>
        <taxon>Embryophyta</taxon>
        <taxon>Tracheophyta</taxon>
        <taxon>Spermatophyta</taxon>
        <taxon>Magnoliopsida</taxon>
        <taxon>eudicotyledons</taxon>
        <taxon>Gunneridae</taxon>
        <taxon>Pentapetalae</taxon>
        <taxon>rosids</taxon>
        <taxon>malvids</taxon>
        <taxon>Malvales</taxon>
        <taxon>Malvaceae</taxon>
        <taxon>Malvoideae</taxon>
        <taxon>Hibiscus</taxon>
    </lineage>
</organism>
<dbReference type="InterPro" id="IPR036812">
    <property type="entry name" value="NAD(P)_OxRdtase_dom_sf"/>
</dbReference>